<dbReference type="InterPro" id="IPR002848">
    <property type="entry name" value="Translin_fam"/>
</dbReference>
<feature type="region of interest" description="Disordered" evidence="6">
    <location>
        <begin position="154"/>
        <end position="175"/>
    </location>
</feature>
<sequence>MPPKRDYKGNAKTNAPKVPVVRNEYTPMFERFRDELDEHHDRRERIVKASRDITALSKKIIFSLQRVRKIQGDLPENIEKEIQSRLLEVSKLLSTIAPDVQGINRYRYSRSLMCIEELIEALTFAQYMRTQGLMGYNEAVSKVAELSRYVDEMDVDAGDPPHSSGNGPAHDDSRPAVHVTEDDYLGGVFDLSGEMMRFATTSAALTGKMAGCATATTATDGRERTIVLDVQELGSFFEMLPQQHNRSYQNKLETLRTSVLKVEKLGYGLTVRGSERPAGWMPDEGDDRPTGDDD</sequence>
<dbReference type="Pfam" id="PF01997">
    <property type="entry name" value="Translin"/>
    <property type="match status" value="1"/>
</dbReference>
<comment type="subcellular location">
    <subcellularLocation>
        <location evidence="2">Cytoplasm</location>
    </subcellularLocation>
    <subcellularLocation>
        <location evidence="1">Nucleus</location>
    </subcellularLocation>
</comment>
<evidence type="ECO:0000256" key="4">
    <source>
        <dbReference type="ARBA" id="ARBA00022490"/>
    </source>
</evidence>
<organism evidence="7 8">
    <name type="scientific">Cytospora schulzeri</name>
    <dbReference type="NCBI Taxonomy" id="448051"/>
    <lineage>
        <taxon>Eukaryota</taxon>
        <taxon>Fungi</taxon>
        <taxon>Dikarya</taxon>
        <taxon>Ascomycota</taxon>
        <taxon>Pezizomycotina</taxon>
        <taxon>Sordariomycetes</taxon>
        <taxon>Sordariomycetidae</taxon>
        <taxon>Diaporthales</taxon>
        <taxon>Cytosporaceae</taxon>
        <taxon>Cytospora</taxon>
    </lineage>
</organism>
<feature type="region of interest" description="Disordered" evidence="6">
    <location>
        <begin position="273"/>
        <end position="294"/>
    </location>
</feature>
<evidence type="ECO:0000256" key="5">
    <source>
        <dbReference type="ARBA" id="ARBA00023242"/>
    </source>
</evidence>
<dbReference type="Gene3D" id="1.20.58.200">
    <property type="entry name" value="Translin, domain 2"/>
    <property type="match status" value="1"/>
</dbReference>
<comment type="caution">
    <text evidence="7">The sequence shown here is derived from an EMBL/GenBank/DDBJ whole genome shotgun (WGS) entry which is preliminary data.</text>
</comment>
<evidence type="ECO:0000256" key="2">
    <source>
        <dbReference type="ARBA" id="ARBA00004496"/>
    </source>
</evidence>
<evidence type="ECO:0000256" key="6">
    <source>
        <dbReference type="SAM" id="MobiDB-lite"/>
    </source>
</evidence>
<comment type="similarity">
    <text evidence="3">Belongs to the translin family.</text>
</comment>
<dbReference type="AlphaFoldDB" id="A0A423VCE3"/>
<dbReference type="InterPro" id="IPR016069">
    <property type="entry name" value="Translin_C"/>
</dbReference>
<dbReference type="GO" id="GO:0005634">
    <property type="term" value="C:nucleus"/>
    <property type="evidence" value="ECO:0007669"/>
    <property type="project" value="UniProtKB-SubCell"/>
</dbReference>
<dbReference type="OrthoDB" id="31005at2759"/>
<gene>
    <name evidence="7" type="ORF">VMCG_10458</name>
</gene>
<dbReference type="PANTHER" id="PTHR10741">
    <property type="entry name" value="TRANSLIN AND TRANSLIN ASSOCIATED PROTEIN X"/>
    <property type="match status" value="1"/>
</dbReference>
<keyword evidence="4" id="KW-0963">Cytoplasm</keyword>
<dbReference type="InterPro" id="IPR036081">
    <property type="entry name" value="Translin_sf"/>
</dbReference>
<evidence type="ECO:0008006" key="9">
    <source>
        <dbReference type="Google" id="ProtNLM"/>
    </source>
</evidence>
<evidence type="ECO:0000256" key="1">
    <source>
        <dbReference type="ARBA" id="ARBA00004123"/>
    </source>
</evidence>
<dbReference type="GO" id="GO:0005737">
    <property type="term" value="C:cytoplasm"/>
    <property type="evidence" value="ECO:0007669"/>
    <property type="project" value="UniProtKB-SubCell"/>
</dbReference>
<proteinExistence type="inferred from homology"/>
<dbReference type="CDD" id="cd14820">
    <property type="entry name" value="TRAX"/>
    <property type="match status" value="1"/>
</dbReference>
<dbReference type="GO" id="GO:0043565">
    <property type="term" value="F:sequence-specific DNA binding"/>
    <property type="evidence" value="ECO:0007669"/>
    <property type="project" value="InterPro"/>
</dbReference>
<dbReference type="Proteomes" id="UP000283895">
    <property type="component" value="Unassembled WGS sequence"/>
</dbReference>
<evidence type="ECO:0000256" key="3">
    <source>
        <dbReference type="ARBA" id="ARBA00005902"/>
    </source>
</evidence>
<keyword evidence="5" id="KW-0539">Nucleus</keyword>
<protein>
    <recommendedName>
        <fullName evidence="9">Translin</fullName>
    </recommendedName>
</protein>
<dbReference type="EMBL" id="LKEA01000079">
    <property type="protein sequence ID" value="ROV88479.1"/>
    <property type="molecule type" value="Genomic_DNA"/>
</dbReference>
<evidence type="ECO:0000313" key="8">
    <source>
        <dbReference type="Proteomes" id="UP000283895"/>
    </source>
</evidence>
<dbReference type="SUPFAM" id="SSF74784">
    <property type="entry name" value="Translin"/>
    <property type="match status" value="1"/>
</dbReference>
<evidence type="ECO:0000313" key="7">
    <source>
        <dbReference type="EMBL" id="ROV88479.1"/>
    </source>
</evidence>
<dbReference type="STRING" id="356882.A0A423VCE3"/>
<name>A0A423VCE3_9PEZI</name>
<reference evidence="7 8" key="1">
    <citation type="submission" date="2015-09" db="EMBL/GenBank/DDBJ databases">
        <title>Host preference determinants of Valsa canker pathogens revealed by comparative genomics.</title>
        <authorList>
            <person name="Yin Z."/>
            <person name="Huang L."/>
        </authorList>
    </citation>
    <scope>NUCLEOTIDE SEQUENCE [LARGE SCALE GENOMIC DNA]</scope>
    <source>
        <strain evidence="7 8">03-1</strain>
    </source>
</reference>
<keyword evidence="8" id="KW-1185">Reference proteome</keyword>
<accession>A0A423VCE3</accession>
<dbReference type="Gene3D" id="1.20.58.190">
    <property type="entry name" value="Translin, domain 1"/>
    <property type="match status" value="1"/>
</dbReference>
<dbReference type="InterPro" id="IPR016068">
    <property type="entry name" value="Translin_N"/>
</dbReference>